<keyword evidence="6 7" id="KW-0472">Membrane</keyword>
<dbReference type="GO" id="GO:0005886">
    <property type="term" value="C:plasma membrane"/>
    <property type="evidence" value="ECO:0007669"/>
    <property type="project" value="UniProtKB-SubCell"/>
</dbReference>
<evidence type="ECO:0000256" key="2">
    <source>
        <dbReference type="ARBA" id="ARBA00022448"/>
    </source>
</evidence>
<comment type="similarity">
    <text evidence="7">Belongs to the binding-protein-dependent transport system permease family.</text>
</comment>
<evidence type="ECO:0000256" key="3">
    <source>
        <dbReference type="ARBA" id="ARBA00022475"/>
    </source>
</evidence>
<keyword evidence="2 7" id="KW-0813">Transport</keyword>
<dbReference type="Proteomes" id="UP000190959">
    <property type="component" value="Unassembled WGS sequence"/>
</dbReference>
<dbReference type="InterPro" id="IPR035906">
    <property type="entry name" value="MetI-like_sf"/>
</dbReference>
<dbReference type="InterPro" id="IPR051393">
    <property type="entry name" value="ABC_transporter_permease"/>
</dbReference>
<dbReference type="SUPFAM" id="SSF161098">
    <property type="entry name" value="MetI-like"/>
    <property type="match status" value="1"/>
</dbReference>
<protein>
    <submittedName>
        <fullName evidence="9">ABC transporter permease</fullName>
    </submittedName>
</protein>
<dbReference type="Pfam" id="PF00528">
    <property type="entry name" value="BPD_transp_1"/>
    <property type="match status" value="1"/>
</dbReference>
<dbReference type="EMBL" id="MWMH01000007">
    <property type="protein sequence ID" value="OOP71844.1"/>
    <property type="molecule type" value="Genomic_DNA"/>
</dbReference>
<reference evidence="9 10" key="1">
    <citation type="submission" date="2017-02" db="EMBL/GenBank/DDBJ databases">
        <title>Genome sequence of Clostridium beijerinckii Br21.</title>
        <authorList>
            <person name="Fonseca B.C."/>
            <person name="Guazzaroni M.E."/>
            <person name="Riano-Pachon D.M."/>
            <person name="Reginatto V."/>
        </authorList>
    </citation>
    <scope>NUCLEOTIDE SEQUENCE [LARGE SCALE GENOMIC DNA]</scope>
    <source>
        <strain evidence="9 10">Br21</strain>
    </source>
</reference>
<dbReference type="PANTHER" id="PTHR30193:SF41">
    <property type="entry name" value="DIACETYLCHITOBIOSE UPTAKE SYSTEM PERMEASE PROTEIN NGCF"/>
    <property type="match status" value="1"/>
</dbReference>
<sequence length="288" mass="31600">MRKKSMLFAAPAFIIYTALLIIPILVAFFLSFTNWNGIASSSIKFVGINNFINLFKDARLLNAIKVTFTIAITVTVVVNILGLVFAILLNKAGKLTNIFRSIFFMPYVLSTVAVSFIWISILSYTGALNSILGAVGLTSLQQDYIGNAKNAIRSICIIEIWKTVGFNMVIYLASLQTVPAELYEACTIDGGSIWDKFKNVTFPMIIPGITISVLMSIITEMRQFDLVKVITDGGPGNSTETIAYNIITQAFGNNMLGYSSAIALILFIITGTISILQINLSRRMEVES</sequence>
<feature type="transmembrane region" description="Helical" evidence="7">
    <location>
        <begin position="200"/>
        <end position="218"/>
    </location>
</feature>
<proteinExistence type="inferred from homology"/>
<dbReference type="CDD" id="cd06261">
    <property type="entry name" value="TM_PBP2"/>
    <property type="match status" value="1"/>
</dbReference>
<feature type="transmembrane region" description="Helical" evidence="7">
    <location>
        <begin position="7"/>
        <end position="32"/>
    </location>
</feature>
<evidence type="ECO:0000256" key="6">
    <source>
        <dbReference type="ARBA" id="ARBA00023136"/>
    </source>
</evidence>
<feature type="transmembrane region" description="Helical" evidence="7">
    <location>
        <begin position="256"/>
        <end position="278"/>
    </location>
</feature>
<evidence type="ECO:0000256" key="7">
    <source>
        <dbReference type="RuleBase" id="RU363032"/>
    </source>
</evidence>
<dbReference type="PANTHER" id="PTHR30193">
    <property type="entry name" value="ABC TRANSPORTER PERMEASE PROTEIN"/>
    <property type="match status" value="1"/>
</dbReference>
<keyword evidence="5 7" id="KW-1133">Transmembrane helix</keyword>
<dbReference type="GO" id="GO:0055085">
    <property type="term" value="P:transmembrane transport"/>
    <property type="evidence" value="ECO:0007669"/>
    <property type="project" value="InterPro"/>
</dbReference>
<dbReference type="AlphaFoldDB" id="A0A1S9N2T8"/>
<comment type="caution">
    <text evidence="9">The sequence shown here is derived from an EMBL/GenBank/DDBJ whole genome shotgun (WGS) entry which is preliminary data.</text>
</comment>
<dbReference type="RefSeq" id="WP_078116810.1">
    <property type="nucleotide sequence ID" value="NZ_CP144906.1"/>
</dbReference>
<feature type="transmembrane region" description="Helical" evidence="7">
    <location>
        <begin position="101"/>
        <end position="121"/>
    </location>
</feature>
<dbReference type="InterPro" id="IPR000515">
    <property type="entry name" value="MetI-like"/>
</dbReference>
<evidence type="ECO:0000259" key="8">
    <source>
        <dbReference type="PROSITE" id="PS50928"/>
    </source>
</evidence>
<gene>
    <name evidence="9" type="ORF">CBEIBR21_19840</name>
</gene>
<name>A0A1S9N2T8_CLOBE</name>
<feature type="transmembrane region" description="Helical" evidence="7">
    <location>
        <begin position="66"/>
        <end position="89"/>
    </location>
</feature>
<evidence type="ECO:0000256" key="1">
    <source>
        <dbReference type="ARBA" id="ARBA00004651"/>
    </source>
</evidence>
<evidence type="ECO:0000313" key="9">
    <source>
        <dbReference type="EMBL" id="OOP71844.1"/>
    </source>
</evidence>
<accession>A0A1S9N2T8</accession>
<dbReference type="PROSITE" id="PS50928">
    <property type="entry name" value="ABC_TM1"/>
    <property type="match status" value="1"/>
</dbReference>
<keyword evidence="3" id="KW-1003">Cell membrane</keyword>
<dbReference type="Gene3D" id="1.10.3720.10">
    <property type="entry name" value="MetI-like"/>
    <property type="match status" value="1"/>
</dbReference>
<keyword evidence="4 7" id="KW-0812">Transmembrane</keyword>
<evidence type="ECO:0000256" key="4">
    <source>
        <dbReference type="ARBA" id="ARBA00022692"/>
    </source>
</evidence>
<evidence type="ECO:0000313" key="10">
    <source>
        <dbReference type="Proteomes" id="UP000190959"/>
    </source>
</evidence>
<evidence type="ECO:0000256" key="5">
    <source>
        <dbReference type="ARBA" id="ARBA00022989"/>
    </source>
</evidence>
<feature type="domain" description="ABC transmembrane type-1" evidence="8">
    <location>
        <begin position="64"/>
        <end position="277"/>
    </location>
</feature>
<organism evidence="9 10">
    <name type="scientific">Clostridium beijerinckii</name>
    <name type="common">Clostridium MP</name>
    <dbReference type="NCBI Taxonomy" id="1520"/>
    <lineage>
        <taxon>Bacteria</taxon>
        <taxon>Bacillati</taxon>
        <taxon>Bacillota</taxon>
        <taxon>Clostridia</taxon>
        <taxon>Eubacteriales</taxon>
        <taxon>Clostridiaceae</taxon>
        <taxon>Clostridium</taxon>
    </lineage>
</organism>
<comment type="subcellular location">
    <subcellularLocation>
        <location evidence="1 7">Cell membrane</location>
        <topology evidence="1 7">Multi-pass membrane protein</topology>
    </subcellularLocation>
</comment>